<protein>
    <submittedName>
        <fullName evidence="3">4-oxalocrotonate tautomerase</fullName>
    </submittedName>
</protein>
<dbReference type="SUPFAM" id="SSF55331">
    <property type="entry name" value="Tautomerase/MIF"/>
    <property type="match status" value="1"/>
</dbReference>
<evidence type="ECO:0000256" key="1">
    <source>
        <dbReference type="ARBA" id="ARBA00023235"/>
    </source>
</evidence>
<feature type="domain" description="4-oxalocrotonate tautomerase-like" evidence="2">
    <location>
        <begin position="23"/>
        <end position="64"/>
    </location>
</feature>
<dbReference type="Proteomes" id="UP000199597">
    <property type="component" value="Chromosome I"/>
</dbReference>
<evidence type="ECO:0000313" key="4">
    <source>
        <dbReference type="Proteomes" id="UP000199597"/>
    </source>
</evidence>
<dbReference type="InterPro" id="IPR014347">
    <property type="entry name" value="Tautomerase/MIF_sf"/>
</dbReference>
<sequence>MPIVNLDIVPELMDGDRGPQYLQIAQGVTDAIVASTSAPAESDHVLINEVSFEKYAVGGVMLSNRTGMES</sequence>
<dbReference type="Pfam" id="PF01361">
    <property type="entry name" value="Tautomerase"/>
    <property type="match status" value="1"/>
</dbReference>
<keyword evidence="4" id="KW-1185">Reference proteome</keyword>
<dbReference type="STRING" id="1136497.SAMN04489752_2567"/>
<evidence type="ECO:0000259" key="2">
    <source>
        <dbReference type="Pfam" id="PF01361"/>
    </source>
</evidence>
<dbReference type="AlphaFoldDB" id="A0A1H1V8Q7"/>
<dbReference type="EMBL" id="LT629766">
    <property type="protein sequence ID" value="SDS80639.1"/>
    <property type="molecule type" value="Genomic_DNA"/>
</dbReference>
<reference evidence="4" key="1">
    <citation type="submission" date="2016-10" db="EMBL/GenBank/DDBJ databases">
        <authorList>
            <person name="Varghese N."/>
            <person name="Submissions S."/>
        </authorList>
    </citation>
    <scope>NUCLEOTIDE SEQUENCE [LARGE SCALE GENOMIC DNA]</scope>
    <source>
        <strain evidence="4">DSM 23676</strain>
    </source>
</reference>
<dbReference type="InterPro" id="IPR004370">
    <property type="entry name" value="4-OT-like_dom"/>
</dbReference>
<proteinExistence type="predicted"/>
<name>A0A1H1V8Q7_9MICO</name>
<dbReference type="Gene3D" id="3.30.429.10">
    <property type="entry name" value="Macrophage Migration Inhibitory Factor"/>
    <property type="match status" value="1"/>
</dbReference>
<accession>A0A1H1V8Q7</accession>
<dbReference type="GO" id="GO:0016853">
    <property type="term" value="F:isomerase activity"/>
    <property type="evidence" value="ECO:0007669"/>
    <property type="project" value="UniProtKB-KW"/>
</dbReference>
<evidence type="ECO:0000313" key="3">
    <source>
        <dbReference type="EMBL" id="SDS80639.1"/>
    </source>
</evidence>
<dbReference type="RefSeq" id="WP_092014501.1">
    <property type="nucleotide sequence ID" value="NZ_LT629766.1"/>
</dbReference>
<organism evidence="3 4">
    <name type="scientific">Brevibacterium siliguriense</name>
    <dbReference type="NCBI Taxonomy" id="1136497"/>
    <lineage>
        <taxon>Bacteria</taxon>
        <taxon>Bacillati</taxon>
        <taxon>Actinomycetota</taxon>
        <taxon>Actinomycetes</taxon>
        <taxon>Micrococcales</taxon>
        <taxon>Brevibacteriaceae</taxon>
        <taxon>Brevibacterium</taxon>
    </lineage>
</organism>
<dbReference type="OrthoDB" id="4965437at2"/>
<keyword evidence="1" id="KW-0413">Isomerase</keyword>
<gene>
    <name evidence="3" type="ORF">SAMN04489752_2567</name>
</gene>